<dbReference type="GO" id="GO:0016020">
    <property type="term" value="C:membrane"/>
    <property type="evidence" value="ECO:0007669"/>
    <property type="project" value="InterPro"/>
</dbReference>
<feature type="domain" description="Sigma-54 factor interaction" evidence="6">
    <location>
        <begin position="77"/>
        <end position="311"/>
    </location>
</feature>
<dbReference type="Pfam" id="PF00874">
    <property type="entry name" value="PRD"/>
    <property type="match status" value="2"/>
</dbReference>
<dbReference type="SMART" id="SM00382">
    <property type="entry name" value="AAA"/>
    <property type="match status" value="1"/>
</dbReference>
<accession>A0A401UPF8</accession>
<evidence type="ECO:0000313" key="9">
    <source>
        <dbReference type="EMBL" id="GCD11435.1"/>
    </source>
</evidence>
<keyword evidence="4" id="KW-0067">ATP-binding</keyword>
<dbReference type="GO" id="GO:0006355">
    <property type="term" value="P:regulation of DNA-templated transcription"/>
    <property type="evidence" value="ECO:0007669"/>
    <property type="project" value="InterPro"/>
</dbReference>
<dbReference type="EMBL" id="BHYK01000018">
    <property type="protein sequence ID" value="GCD11435.1"/>
    <property type="molecule type" value="Genomic_DNA"/>
</dbReference>
<proteinExistence type="predicted"/>
<feature type="domain" description="PRD" evidence="8">
    <location>
        <begin position="787"/>
        <end position="893"/>
    </location>
</feature>
<dbReference type="Gene3D" id="3.40.50.510">
    <property type="entry name" value="Phosphotransferase system, mannose-type IIA component"/>
    <property type="match status" value="1"/>
</dbReference>
<feature type="domain" description="PTS EIIA type-4" evidence="7">
    <location>
        <begin position="541"/>
        <end position="667"/>
    </location>
</feature>
<keyword evidence="10" id="KW-1185">Reference proteome</keyword>
<comment type="caution">
    <text evidence="9">The sequence shown here is derived from an EMBL/GenBank/DDBJ whole genome shotgun (WGS) entry which is preliminary data.</text>
</comment>
<dbReference type="InterPro" id="IPR033887">
    <property type="entry name" value="PTS_IIA_man"/>
</dbReference>
<name>A0A401UPF8_9CLOT</name>
<dbReference type="OrthoDB" id="9765164at2"/>
<dbReference type="GO" id="GO:0003677">
    <property type="term" value="F:DNA binding"/>
    <property type="evidence" value="ECO:0007669"/>
    <property type="project" value="UniProtKB-KW"/>
</dbReference>
<evidence type="ECO:0000256" key="4">
    <source>
        <dbReference type="ARBA" id="ARBA00022840"/>
    </source>
</evidence>
<dbReference type="PROSITE" id="PS00676">
    <property type="entry name" value="SIGMA54_INTERACT_2"/>
    <property type="match status" value="1"/>
</dbReference>
<dbReference type="GO" id="GO:0005524">
    <property type="term" value="F:ATP binding"/>
    <property type="evidence" value="ECO:0007669"/>
    <property type="project" value="UniProtKB-KW"/>
</dbReference>
<dbReference type="PROSITE" id="PS50045">
    <property type="entry name" value="SIGMA54_INTERACT_4"/>
    <property type="match status" value="1"/>
</dbReference>
<dbReference type="GO" id="GO:0009401">
    <property type="term" value="P:phosphoenolpyruvate-dependent sugar phosphotransferase system"/>
    <property type="evidence" value="ECO:0007669"/>
    <property type="project" value="InterPro"/>
</dbReference>
<dbReference type="Pfam" id="PF00158">
    <property type="entry name" value="Sigma54_activat"/>
    <property type="match status" value="1"/>
</dbReference>
<sequence>MKRIDIIYENLKAICYQDGINANYLAEALGLTRANVSSDLNKLCVEGKVKKSNSRPVLFTVNYEKVQCKNECVFDRYLRENNSLSVAVEYAKAAILYPPKGMHTLILGETGVGKSMFAELMYRYALEAGKIKKDSPFIIFNCADYSNNPQLLLSQLFGVKKGAYTGADSDRQGLIEKSQGGILFLDEVHRLPSEGQEMLFTVMDKGIFRRLGESEKERTSEVMFISATTENPDSNLLTTFTRRIPMIIKIPSLKERGFQERFKLIRTFFTEESHRLSRDVSVSINSLRALFSYNCKNNVGQLKTDIQLSCAKAYADFLSNKKQVVKINSSDLPVYVREGLYKEKEHRQIWNSIIGIDNKYYVFNNESNEEIFDFEKKQQSIYEIIDEKANELRAKGISDICLEKTMEEDIGRYFAQYISRVNNNINVSNIKNLVDPFIVHVVEEILKYSELKLNKNFSQKVYFGLSFHIKTLVDRVKNNKIIINPQIKKIKNEYKNEFNVALECLEIIESNLDIKLPVDEAGFIAMFFVLDHKNIENTVNNSGVLVIAHGNSTATSMVQTANTLLGIEYAVAFDAPLDVSANEILNKVREYVRKDTRKAGYIFLTDMGSLTTFGQVIEKEFKIPVKVISLVSTLHVIEATRKSSLGYKLDDIYSDCYDIMPFVENEIIEKTKCKTMAIVTICMTGEGSAIAIKNLLLDNLKIDDKLCEIIPLNLIHKEKIESRIITLGKEKEIIAIVSHFNINTEIPQFSLEQVIGLNAISDIQKIVDIQSTYYGMGKTLKNHLKNVEGEKVFEDVEQFISKIQKSIKEKIAVEDLIGITLHISCMIDRLKSGEKFIQYGDKNKYIHNNKGLYYIVKNSLFFIQEKYKINIMDDEVCYIMNIIEKRKMQFEKLEE</sequence>
<dbReference type="CDD" id="cd00009">
    <property type="entry name" value="AAA"/>
    <property type="match status" value="1"/>
</dbReference>
<dbReference type="PROSITE" id="PS51096">
    <property type="entry name" value="PTS_EIIA_TYPE_4"/>
    <property type="match status" value="1"/>
</dbReference>
<dbReference type="InterPro" id="IPR036390">
    <property type="entry name" value="WH_DNA-bd_sf"/>
</dbReference>
<evidence type="ECO:0000256" key="2">
    <source>
        <dbReference type="ARBA" id="ARBA00022741"/>
    </source>
</evidence>
<evidence type="ECO:0000259" key="7">
    <source>
        <dbReference type="PROSITE" id="PS51096"/>
    </source>
</evidence>
<dbReference type="PROSITE" id="PS51372">
    <property type="entry name" value="PRD_2"/>
    <property type="match status" value="2"/>
</dbReference>
<dbReference type="Gene3D" id="1.10.1790.10">
    <property type="entry name" value="PRD domain"/>
    <property type="match status" value="2"/>
</dbReference>
<dbReference type="PANTHER" id="PTHR32071:SF38">
    <property type="entry name" value="PSP OPERON TRANSCRIPTIONAL ACTIVATOR"/>
    <property type="match status" value="1"/>
</dbReference>
<dbReference type="RefSeq" id="WP_125003253.1">
    <property type="nucleotide sequence ID" value="NZ_BHYK01000018.1"/>
</dbReference>
<dbReference type="Pfam" id="PF03610">
    <property type="entry name" value="EIIA-man"/>
    <property type="match status" value="1"/>
</dbReference>
<dbReference type="AlphaFoldDB" id="A0A401UPF8"/>
<dbReference type="InterPro" id="IPR036662">
    <property type="entry name" value="PTS_EIIA_man-typ_sf"/>
</dbReference>
<protein>
    <submittedName>
        <fullName evidence="9">Transcriptional regulator</fullName>
    </submittedName>
</protein>
<keyword evidence="2" id="KW-0547">Nucleotide-binding</keyword>
<dbReference type="PANTHER" id="PTHR32071">
    <property type="entry name" value="TRANSCRIPTIONAL REGULATORY PROTEIN"/>
    <property type="match status" value="1"/>
</dbReference>
<dbReference type="CDD" id="cd00006">
    <property type="entry name" value="PTS_IIA_man"/>
    <property type="match status" value="1"/>
</dbReference>
<dbReference type="SUPFAM" id="SSF53062">
    <property type="entry name" value="PTS system fructose IIA component-like"/>
    <property type="match status" value="1"/>
</dbReference>
<reference evidence="9 10" key="1">
    <citation type="submission" date="2018-11" db="EMBL/GenBank/DDBJ databases">
        <title>Genome sequencing and assembly of Clostridium tagluense strain A121.</title>
        <authorList>
            <person name="Murakami T."/>
            <person name="Segawa T."/>
            <person name="Shcherbakova V.A."/>
            <person name="Mori H."/>
            <person name="Yoshimura Y."/>
        </authorList>
    </citation>
    <scope>NUCLEOTIDE SEQUENCE [LARGE SCALE GENOMIC DNA]</scope>
    <source>
        <strain evidence="9 10">A121</strain>
    </source>
</reference>
<keyword evidence="1" id="KW-0808">Transferase</keyword>
<evidence type="ECO:0000259" key="6">
    <source>
        <dbReference type="PROSITE" id="PS50045"/>
    </source>
</evidence>
<gene>
    <name evidence="9" type="primary">levR</name>
    <name evidence="9" type="ORF">Ctaglu_30580</name>
</gene>
<dbReference type="Proteomes" id="UP000287872">
    <property type="component" value="Unassembled WGS sequence"/>
</dbReference>
<dbReference type="Gene3D" id="3.40.50.300">
    <property type="entry name" value="P-loop containing nucleotide triphosphate hydrolases"/>
    <property type="match status" value="1"/>
</dbReference>
<feature type="domain" description="PRD" evidence="8">
    <location>
        <begin position="433"/>
        <end position="538"/>
    </location>
</feature>
<dbReference type="InterPro" id="IPR011608">
    <property type="entry name" value="PRD"/>
</dbReference>
<evidence type="ECO:0000256" key="3">
    <source>
        <dbReference type="ARBA" id="ARBA00022777"/>
    </source>
</evidence>
<dbReference type="InterPro" id="IPR025943">
    <property type="entry name" value="Sigma_54_int_dom_ATP-bd_2"/>
</dbReference>
<dbReference type="SUPFAM" id="SSF46785">
    <property type="entry name" value="Winged helix' DNA-binding domain"/>
    <property type="match status" value="1"/>
</dbReference>
<keyword evidence="5" id="KW-0238">DNA-binding</keyword>
<dbReference type="InterPro" id="IPR004701">
    <property type="entry name" value="PTS_EIIA_man-typ"/>
</dbReference>
<evidence type="ECO:0000256" key="5">
    <source>
        <dbReference type="ARBA" id="ARBA00023125"/>
    </source>
</evidence>
<dbReference type="InterPro" id="IPR003593">
    <property type="entry name" value="AAA+_ATPase"/>
</dbReference>
<organism evidence="9 10">
    <name type="scientific">Clostridium tagluense</name>
    <dbReference type="NCBI Taxonomy" id="360422"/>
    <lineage>
        <taxon>Bacteria</taxon>
        <taxon>Bacillati</taxon>
        <taxon>Bacillota</taxon>
        <taxon>Clostridia</taxon>
        <taxon>Eubacteriales</taxon>
        <taxon>Clostridiaceae</taxon>
        <taxon>Clostridium</taxon>
    </lineage>
</organism>
<evidence type="ECO:0000313" key="10">
    <source>
        <dbReference type="Proteomes" id="UP000287872"/>
    </source>
</evidence>
<evidence type="ECO:0000256" key="1">
    <source>
        <dbReference type="ARBA" id="ARBA00022679"/>
    </source>
</evidence>
<dbReference type="InterPro" id="IPR036634">
    <property type="entry name" value="PRD_sf"/>
</dbReference>
<dbReference type="InterPro" id="IPR002078">
    <property type="entry name" value="Sigma_54_int"/>
</dbReference>
<dbReference type="GO" id="GO:0016301">
    <property type="term" value="F:kinase activity"/>
    <property type="evidence" value="ECO:0007669"/>
    <property type="project" value="UniProtKB-KW"/>
</dbReference>
<dbReference type="InterPro" id="IPR027417">
    <property type="entry name" value="P-loop_NTPase"/>
</dbReference>
<keyword evidence="3" id="KW-0418">Kinase</keyword>
<evidence type="ECO:0000259" key="8">
    <source>
        <dbReference type="PROSITE" id="PS51372"/>
    </source>
</evidence>
<dbReference type="SUPFAM" id="SSF52540">
    <property type="entry name" value="P-loop containing nucleoside triphosphate hydrolases"/>
    <property type="match status" value="1"/>
</dbReference>
<dbReference type="SUPFAM" id="SSF63520">
    <property type="entry name" value="PTS-regulatory domain, PRD"/>
    <property type="match status" value="2"/>
</dbReference>